<keyword evidence="2" id="KW-0472">Membrane</keyword>
<reference evidence="4" key="1">
    <citation type="journal article" date="2014" name="Int. J. Syst. Evol. Microbiol.">
        <title>Complete genome sequence of Corynebacterium casei LMG S-19264T (=DSM 44701T), isolated from a smear-ripened cheese.</title>
        <authorList>
            <consortium name="US DOE Joint Genome Institute (JGI-PGF)"/>
            <person name="Walter F."/>
            <person name="Albersmeier A."/>
            <person name="Kalinowski J."/>
            <person name="Ruckert C."/>
        </authorList>
    </citation>
    <scope>NUCLEOTIDE SEQUENCE</scope>
    <source>
        <strain evidence="4">JCM 12289</strain>
    </source>
</reference>
<feature type="transmembrane region" description="Helical" evidence="2">
    <location>
        <begin position="123"/>
        <end position="144"/>
    </location>
</feature>
<feature type="compositionally biased region" description="Basic and acidic residues" evidence="1">
    <location>
        <begin position="99"/>
        <end position="110"/>
    </location>
</feature>
<keyword evidence="2" id="KW-1133">Transmembrane helix</keyword>
<accession>A0AAV3SKE5</accession>
<keyword evidence="2" id="KW-0812">Transmembrane</keyword>
<evidence type="ECO:0000313" key="4">
    <source>
        <dbReference type="EMBL" id="GAA0475354.1"/>
    </source>
</evidence>
<dbReference type="Pfam" id="PF07760">
    <property type="entry name" value="DUF1616"/>
    <property type="match status" value="1"/>
</dbReference>
<proteinExistence type="predicted"/>
<dbReference type="EMBL" id="BAAADN010000082">
    <property type="protein sequence ID" value="GAA0475354.1"/>
    <property type="molecule type" value="Genomic_DNA"/>
</dbReference>
<name>A0AAV3SKE5_HALDO</name>
<dbReference type="EMBL" id="CP095005">
    <property type="protein sequence ID" value="UOO95208.1"/>
    <property type="molecule type" value="Genomic_DNA"/>
</dbReference>
<keyword evidence="6" id="KW-1185">Reference proteome</keyword>
<evidence type="ECO:0000313" key="6">
    <source>
        <dbReference type="Proteomes" id="UP000830542"/>
    </source>
</evidence>
<dbReference type="InterPro" id="IPR011674">
    <property type="entry name" value="DUF1616"/>
</dbReference>
<dbReference type="Proteomes" id="UP001500962">
    <property type="component" value="Unassembled WGS sequence"/>
</dbReference>
<dbReference type="Proteomes" id="UP000830542">
    <property type="component" value="Chromosome"/>
</dbReference>
<dbReference type="KEGG" id="hdo:MUK72_00460"/>
<evidence type="ECO:0000313" key="7">
    <source>
        <dbReference type="Proteomes" id="UP001500962"/>
    </source>
</evidence>
<protein>
    <submittedName>
        <fullName evidence="4">DUF1616 domain-containing protein</fullName>
    </submittedName>
</protein>
<feature type="domain" description="DUF1616" evidence="3">
    <location>
        <begin position="24"/>
        <end position="361"/>
    </location>
</feature>
<feature type="transmembrane region" description="Helical" evidence="2">
    <location>
        <begin position="21"/>
        <end position="41"/>
    </location>
</feature>
<evidence type="ECO:0000256" key="1">
    <source>
        <dbReference type="SAM" id="MobiDB-lite"/>
    </source>
</evidence>
<sequence length="368" mass="39940">MSDGTLRLLLPRPLRRFPADLAAIVLLVLATGVATLAPVVSETPLRVVLGLVFALFAPGYAFIAALFPERGPRVEDTAATDGEESERSAATLDESVQEADDRSGLTERADPRRAGSIDGIERVALSFGLSIAITPLIGLLLNFTPFGIRLVPIVLSIGGFTLAATVIAALRRQALPTNERFRVPYRSWIGSARAELFAPETRLDAVLNVVLVVSLLLAISSVGYAVLVPKSGESFSEFYLLTENESGALVADDYPQNFTVGQSQPLTVGIGNHEHEQVDYSVVAQLQRVSVQNNSTTVRERRELDRFSRTIPANGSANWTHDVTPTLTGDRLRLTYLLYRGSPPETPTTGNAYRETHLWVNVSSRSDS</sequence>
<dbReference type="PIRSF" id="PIRSF018671">
    <property type="entry name" value="UCP018671"/>
    <property type="match status" value="1"/>
</dbReference>
<dbReference type="RefSeq" id="WP_244702623.1">
    <property type="nucleotide sequence ID" value="NZ_BAAADN010000082.1"/>
</dbReference>
<dbReference type="AlphaFoldDB" id="A0AAV3SKE5"/>
<evidence type="ECO:0000259" key="3">
    <source>
        <dbReference type="Pfam" id="PF07760"/>
    </source>
</evidence>
<dbReference type="GeneID" id="71760274"/>
<feature type="transmembrane region" description="Helical" evidence="2">
    <location>
        <begin position="47"/>
        <end position="67"/>
    </location>
</feature>
<feature type="transmembrane region" description="Helical" evidence="2">
    <location>
        <begin position="205"/>
        <end position="227"/>
    </location>
</feature>
<organism evidence="4 7">
    <name type="scientific">Halococcus dombrowskii</name>
    <dbReference type="NCBI Taxonomy" id="179637"/>
    <lineage>
        <taxon>Archaea</taxon>
        <taxon>Methanobacteriati</taxon>
        <taxon>Methanobacteriota</taxon>
        <taxon>Stenosarchaea group</taxon>
        <taxon>Halobacteria</taxon>
        <taxon>Halobacteriales</taxon>
        <taxon>Halococcaceae</taxon>
        <taxon>Halococcus</taxon>
    </lineage>
</organism>
<reference evidence="5" key="2">
    <citation type="submission" date="2022-04" db="EMBL/GenBank/DDBJ databases">
        <title>Sequencing and genomic assembly of Halococcus dombrowskii.</title>
        <authorList>
            <person name="Lim S.W."/>
            <person name="MacLea K.S."/>
        </authorList>
    </citation>
    <scope>NUCLEOTIDE SEQUENCE</scope>
    <source>
        <strain evidence="5">H4</strain>
    </source>
</reference>
<gene>
    <name evidence="4" type="ORF">GCM10008985_34690</name>
    <name evidence="5" type="ORF">MUK72_00460</name>
</gene>
<evidence type="ECO:0000313" key="5">
    <source>
        <dbReference type="EMBL" id="UOO95208.1"/>
    </source>
</evidence>
<evidence type="ECO:0000256" key="2">
    <source>
        <dbReference type="SAM" id="Phobius"/>
    </source>
</evidence>
<feature type="region of interest" description="Disordered" evidence="1">
    <location>
        <begin position="74"/>
        <end position="110"/>
    </location>
</feature>
<dbReference type="InterPro" id="IPR014495">
    <property type="entry name" value="UCP018671"/>
</dbReference>
<reference evidence="4" key="3">
    <citation type="submission" date="2023-12" db="EMBL/GenBank/DDBJ databases">
        <authorList>
            <person name="Sun Q."/>
            <person name="Inoue M."/>
        </authorList>
    </citation>
    <scope>NUCLEOTIDE SEQUENCE</scope>
    <source>
        <strain evidence="4">JCM 12289</strain>
    </source>
</reference>
<feature type="transmembrane region" description="Helical" evidence="2">
    <location>
        <begin position="150"/>
        <end position="170"/>
    </location>
</feature>